<evidence type="ECO:0000313" key="1">
    <source>
        <dbReference type="EMBL" id="KAJ8113732.1"/>
    </source>
</evidence>
<protein>
    <submittedName>
        <fullName evidence="1">Uncharacterized protein</fullName>
    </submittedName>
</protein>
<dbReference type="Proteomes" id="UP001153331">
    <property type="component" value="Unassembled WGS sequence"/>
</dbReference>
<name>A0ACC2IF14_9PLEO</name>
<evidence type="ECO:0000313" key="2">
    <source>
        <dbReference type="Proteomes" id="UP001153331"/>
    </source>
</evidence>
<gene>
    <name evidence="1" type="ORF">OPT61_g4201</name>
</gene>
<keyword evidence="2" id="KW-1185">Reference proteome</keyword>
<dbReference type="EMBL" id="JAPHNI010000234">
    <property type="protein sequence ID" value="KAJ8113732.1"/>
    <property type="molecule type" value="Genomic_DNA"/>
</dbReference>
<accession>A0ACC2IF14</accession>
<reference evidence="1" key="1">
    <citation type="submission" date="2022-11" db="EMBL/GenBank/DDBJ databases">
        <title>Genome Sequence of Boeremia exigua.</title>
        <authorList>
            <person name="Buettner E."/>
        </authorList>
    </citation>
    <scope>NUCLEOTIDE SEQUENCE</scope>
    <source>
        <strain evidence="1">CU02</strain>
    </source>
</reference>
<sequence length="821" mass="91856">MLNTTERQLASLHQPVIFLDQTGVIASYIEHWHVWISFTILAVILALHDQHRYRIQKGVIPGARVKFPFVGSLTQAMSLTFDTFKAQWAASPFSCMSVLDKFIIITSDRSTAHKVLSTPSHAILAVPSVIKDTYPDTIALLQGKRHAELNRTLAAHFSPAALSSYLPVQEVVINDYLRRFVDSKTRDHTIPVPFLPIFRELNCAISCRTFAGNYMSEEDIQQVARYFNHFTAAVGLFDIPLAKCIPFTTAWLGRRASFATQDIFTRCAMQSRERMTAGARPICMIDQWVRQMLDCDTYQQELNTGAKSVKKPRNIIRNYTDKEVGRVMFGHLFGSLEATSSATTWLFQILANRPDVLDRIRDENLATRGGDKNVSFDMAMQKSLIYTNAVIKEVLRYRPPVPMVPYETIQPLVVSPQYTIPAGAMILPSFYSALHDPAAYPDPQTFDPDRWITGDAASRKKNWLVFGAGPHKCLAQRLVKLTLAHLIGKASLEVDWVHHATEKSEEISVVASMVPARLTALALAVAAASACGGDHTCYGPLKDDVVLTRNVRRMQPEASNATTGPRGPLEWGQINFLHTTDTHGWLEGHIKEQNYGADWGDFVSFTRHMKQKAKKLGVDLLLIDTGDLHDGAGLSDATKPNGLVSNPIFETVDYDLLTIGNHELYITEIAYETFSNFSKVYGDKYLTSNVQIKSPSTGQFEYIGAQYRYFTTERGLKVMAFGVLFDFTGNSNVSKVIKAADMVKEQWFLDAVNYKEPIDLFILAGHNPVRFNESSSSFDTVFGAIRSQRPDVPIQGFGGHTHIRDFAVWDDKATALESGKY</sequence>
<comment type="caution">
    <text evidence="1">The sequence shown here is derived from an EMBL/GenBank/DDBJ whole genome shotgun (WGS) entry which is preliminary data.</text>
</comment>
<organism evidence="1 2">
    <name type="scientific">Boeremia exigua</name>
    <dbReference type="NCBI Taxonomy" id="749465"/>
    <lineage>
        <taxon>Eukaryota</taxon>
        <taxon>Fungi</taxon>
        <taxon>Dikarya</taxon>
        <taxon>Ascomycota</taxon>
        <taxon>Pezizomycotina</taxon>
        <taxon>Dothideomycetes</taxon>
        <taxon>Pleosporomycetidae</taxon>
        <taxon>Pleosporales</taxon>
        <taxon>Pleosporineae</taxon>
        <taxon>Didymellaceae</taxon>
        <taxon>Boeremia</taxon>
    </lineage>
</organism>
<proteinExistence type="predicted"/>